<gene>
    <name evidence="4" type="ORF">Vau01_069290</name>
</gene>
<evidence type="ECO:0000259" key="3">
    <source>
        <dbReference type="Pfam" id="PF03734"/>
    </source>
</evidence>
<proteinExistence type="predicted"/>
<dbReference type="GO" id="GO:0016740">
    <property type="term" value="F:transferase activity"/>
    <property type="evidence" value="ECO:0007669"/>
    <property type="project" value="InterPro"/>
</dbReference>
<feature type="region of interest" description="Disordered" evidence="1">
    <location>
        <begin position="41"/>
        <end position="97"/>
    </location>
</feature>
<feature type="domain" description="L,D-TPase catalytic" evidence="3">
    <location>
        <begin position="151"/>
        <end position="290"/>
    </location>
</feature>
<feature type="compositionally biased region" description="Low complexity" evidence="1">
    <location>
        <begin position="47"/>
        <end position="57"/>
    </location>
</feature>
<feature type="compositionally biased region" description="Low complexity" evidence="1">
    <location>
        <begin position="68"/>
        <end position="97"/>
    </location>
</feature>
<feature type="transmembrane region" description="Helical" evidence="2">
    <location>
        <begin position="18"/>
        <end position="37"/>
    </location>
</feature>
<keyword evidence="2" id="KW-0812">Transmembrane</keyword>
<comment type="caution">
    <text evidence="4">The sequence shown here is derived from an EMBL/GenBank/DDBJ whole genome shotgun (WGS) entry which is preliminary data.</text>
</comment>
<organism evidence="4 5">
    <name type="scientific">Virgisporangium aurantiacum</name>
    <dbReference type="NCBI Taxonomy" id="175570"/>
    <lineage>
        <taxon>Bacteria</taxon>
        <taxon>Bacillati</taxon>
        <taxon>Actinomycetota</taxon>
        <taxon>Actinomycetes</taxon>
        <taxon>Micromonosporales</taxon>
        <taxon>Micromonosporaceae</taxon>
        <taxon>Virgisporangium</taxon>
    </lineage>
</organism>
<dbReference type="EMBL" id="BOPG01000046">
    <property type="protein sequence ID" value="GIJ59413.1"/>
    <property type="molecule type" value="Genomic_DNA"/>
</dbReference>
<keyword evidence="5" id="KW-1185">Reference proteome</keyword>
<evidence type="ECO:0000313" key="4">
    <source>
        <dbReference type="EMBL" id="GIJ59413.1"/>
    </source>
</evidence>
<evidence type="ECO:0000256" key="2">
    <source>
        <dbReference type="SAM" id="Phobius"/>
    </source>
</evidence>
<accession>A0A8J4E2Z7</accession>
<dbReference type="PANTHER" id="PTHR38589">
    <property type="entry name" value="BLR0621 PROTEIN"/>
    <property type="match status" value="1"/>
</dbReference>
<dbReference type="InterPro" id="IPR005490">
    <property type="entry name" value="LD_TPept_cat_dom"/>
</dbReference>
<dbReference type="Proteomes" id="UP000612585">
    <property type="component" value="Unassembled WGS sequence"/>
</dbReference>
<keyword evidence="2" id="KW-0472">Membrane</keyword>
<evidence type="ECO:0000256" key="1">
    <source>
        <dbReference type="SAM" id="MobiDB-lite"/>
    </source>
</evidence>
<name>A0A8J4E2Z7_9ACTN</name>
<evidence type="ECO:0000313" key="5">
    <source>
        <dbReference type="Proteomes" id="UP000612585"/>
    </source>
</evidence>
<dbReference type="PANTHER" id="PTHR38589:SF1">
    <property type="entry name" value="BLR0621 PROTEIN"/>
    <property type="match status" value="1"/>
</dbReference>
<keyword evidence="2" id="KW-1133">Transmembrane helix</keyword>
<dbReference type="AlphaFoldDB" id="A0A8J4E2Z7"/>
<sequence length="305" mass="31696">MHTYGTEGDVGSRSRHTLAAAAVSVVLVVVIAAAAWFTAGPHGGRPADAADTAATATEQTRPGAADSGTPGATTASVPASSAPASGSATARATAPGPVATPVAAQRLRKLPSATRQVVIVSTESFGSNVATLEAFTKVGDRWQVAFPPMHARIGQAGFADRKAEGDLKTPTGVYPLDGTMYGIAADPGVRYAYHRLVPDDWWNENPATPGYNTFFHGPNPGGASEALWQISPQYRYFAVINYNIPVVPADPPRGSGIFLHVANPGKATAGCVSLAETDLLAVLRWLDPGSAPRMVLAPRAVLDRY</sequence>
<protein>
    <recommendedName>
        <fullName evidence="3">L,D-TPase catalytic domain-containing protein</fullName>
    </recommendedName>
</protein>
<reference evidence="4" key="1">
    <citation type="submission" date="2021-01" db="EMBL/GenBank/DDBJ databases">
        <title>Whole genome shotgun sequence of Virgisporangium aurantiacum NBRC 16421.</title>
        <authorList>
            <person name="Komaki H."/>
            <person name="Tamura T."/>
        </authorList>
    </citation>
    <scope>NUCLEOTIDE SEQUENCE</scope>
    <source>
        <strain evidence="4">NBRC 16421</strain>
    </source>
</reference>
<dbReference type="Pfam" id="PF03734">
    <property type="entry name" value="YkuD"/>
    <property type="match status" value="1"/>
</dbReference>